<accession>A0A0K6G6F0</accession>
<evidence type="ECO:0000313" key="3">
    <source>
        <dbReference type="Proteomes" id="UP000044841"/>
    </source>
</evidence>
<organism evidence="2 3">
    <name type="scientific">Rhizoctonia solani</name>
    <dbReference type="NCBI Taxonomy" id="456999"/>
    <lineage>
        <taxon>Eukaryota</taxon>
        <taxon>Fungi</taxon>
        <taxon>Dikarya</taxon>
        <taxon>Basidiomycota</taxon>
        <taxon>Agaricomycotina</taxon>
        <taxon>Agaricomycetes</taxon>
        <taxon>Cantharellales</taxon>
        <taxon>Ceratobasidiaceae</taxon>
        <taxon>Rhizoctonia</taxon>
    </lineage>
</organism>
<proteinExistence type="predicted"/>
<name>A0A0K6G6F0_9AGAM</name>
<gene>
    <name evidence="2" type="ORF">RSOLAG22IIIB_11041</name>
</gene>
<reference evidence="2 3" key="1">
    <citation type="submission" date="2015-07" db="EMBL/GenBank/DDBJ databases">
        <authorList>
            <person name="Noorani M."/>
        </authorList>
    </citation>
    <scope>NUCLEOTIDE SEQUENCE [LARGE SCALE GENOMIC DNA]</scope>
    <source>
        <strain evidence="2">BBA 69670</strain>
    </source>
</reference>
<dbReference type="EMBL" id="CYGV01001419">
    <property type="protein sequence ID" value="CUA74202.1"/>
    <property type="molecule type" value="Genomic_DNA"/>
</dbReference>
<evidence type="ECO:0000313" key="2">
    <source>
        <dbReference type="EMBL" id="CUA74202.1"/>
    </source>
</evidence>
<dbReference type="Proteomes" id="UP000044841">
    <property type="component" value="Unassembled WGS sequence"/>
</dbReference>
<sequence>MLAADTSILATPATSARDEELPSRADDKEKVDTFRVVDFAVVYLSRSLNSERIRKQVFALHEFGQYYTPILAEGKRPPQQDNLDAGMMIRLEVLLKLAQRDITEKKHNFFESFGFKFRTPPPEIFEQLVQAPEQLYRDLWPPALILPVPISVSSPGTLNIPDRQTTHAGYPTIPHQH</sequence>
<keyword evidence="3" id="KW-1185">Reference proteome</keyword>
<evidence type="ECO:0000256" key="1">
    <source>
        <dbReference type="SAM" id="MobiDB-lite"/>
    </source>
</evidence>
<protein>
    <submittedName>
        <fullName evidence="2">Uncharacterized protein</fullName>
    </submittedName>
</protein>
<dbReference type="AlphaFoldDB" id="A0A0K6G6F0"/>
<feature type="region of interest" description="Disordered" evidence="1">
    <location>
        <begin position="157"/>
        <end position="177"/>
    </location>
</feature>
<feature type="compositionally biased region" description="Polar residues" evidence="1">
    <location>
        <begin position="157"/>
        <end position="167"/>
    </location>
</feature>